<dbReference type="AlphaFoldDB" id="A0AAW2V2Q4"/>
<accession>A0AAW2V2Q4</accession>
<name>A0AAW2V2Q4_SESRA</name>
<protein>
    <submittedName>
        <fullName evidence="1">Uncharacterized protein</fullName>
    </submittedName>
</protein>
<comment type="caution">
    <text evidence="1">The sequence shown here is derived from an EMBL/GenBank/DDBJ whole genome shotgun (WGS) entry which is preliminary data.</text>
</comment>
<reference evidence="1" key="2">
    <citation type="journal article" date="2024" name="Plant">
        <title>Genomic evolution and insights into agronomic trait innovations of Sesamum species.</title>
        <authorList>
            <person name="Miao H."/>
            <person name="Wang L."/>
            <person name="Qu L."/>
            <person name="Liu H."/>
            <person name="Sun Y."/>
            <person name="Le M."/>
            <person name="Wang Q."/>
            <person name="Wei S."/>
            <person name="Zheng Y."/>
            <person name="Lin W."/>
            <person name="Duan Y."/>
            <person name="Cao H."/>
            <person name="Xiong S."/>
            <person name="Wang X."/>
            <person name="Wei L."/>
            <person name="Li C."/>
            <person name="Ma Q."/>
            <person name="Ju M."/>
            <person name="Zhao R."/>
            <person name="Li G."/>
            <person name="Mu C."/>
            <person name="Tian Q."/>
            <person name="Mei H."/>
            <person name="Zhang T."/>
            <person name="Gao T."/>
            <person name="Zhang H."/>
        </authorList>
    </citation>
    <scope>NUCLEOTIDE SEQUENCE</scope>
    <source>
        <strain evidence="1">G02</strain>
    </source>
</reference>
<dbReference type="EMBL" id="JACGWJ010000004">
    <property type="protein sequence ID" value="KAL0423472.1"/>
    <property type="molecule type" value="Genomic_DNA"/>
</dbReference>
<gene>
    <name evidence="1" type="ORF">Sradi_0882000</name>
</gene>
<reference evidence="1" key="1">
    <citation type="submission" date="2020-06" db="EMBL/GenBank/DDBJ databases">
        <authorList>
            <person name="Li T."/>
            <person name="Hu X."/>
            <person name="Zhang T."/>
            <person name="Song X."/>
            <person name="Zhang H."/>
            <person name="Dai N."/>
            <person name="Sheng W."/>
            <person name="Hou X."/>
            <person name="Wei L."/>
        </authorList>
    </citation>
    <scope>NUCLEOTIDE SEQUENCE</scope>
    <source>
        <strain evidence="1">G02</strain>
        <tissue evidence="1">Leaf</tissue>
    </source>
</reference>
<organism evidence="1">
    <name type="scientific">Sesamum radiatum</name>
    <name type="common">Black benniseed</name>
    <dbReference type="NCBI Taxonomy" id="300843"/>
    <lineage>
        <taxon>Eukaryota</taxon>
        <taxon>Viridiplantae</taxon>
        <taxon>Streptophyta</taxon>
        <taxon>Embryophyta</taxon>
        <taxon>Tracheophyta</taxon>
        <taxon>Spermatophyta</taxon>
        <taxon>Magnoliopsida</taxon>
        <taxon>eudicotyledons</taxon>
        <taxon>Gunneridae</taxon>
        <taxon>Pentapetalae</taxon>
        <taxon>asterids</taxon>
        <taxon>lamiids</taxon>
        <taxon>Lamiales</taxon>
        <taxon>Pedaliaceae</taxon>
        <taxon>Sesamum</taxon>
    </lineage>
</organism>
<evidence type="ECO:0000313" key="1">
    <source>
        <dbReference type="EMBL" id="KAL0423472.1"/>
    </source>
</evidence>
<sequence length="73" mass="7861">MLGQHGQHSVHPTLVGAMQALTAQHVPSQHIVSKEPMLSWRSVIADSSAGAGEFAEVWPKSGKCEFSSENFKS</sequence>
<proteinExistence type="predicted"/>